<keyword evidence="5" id="KW-0158">Chromosome</keyword>
<dbReference type="PANTHER" id="PTHR10529">
    <property type="entry name" value="AP COMPLEX SUBUNIT MU"/>
    <property type="match status" value="1"/>
</dbReference>
<keyword evidence="10" id="KW-0968">Cytoplasmic vesicle</keyword>
<keyword evidence="8" id="KW-0472">Membrane</keyword>
<evidence type="ECO:0000256" key="15">
    <source>
        <dbReference type="SAM" id="MobiDB-lite"/>
    </source>
</evidence>
<comment type="caution">
    <text evidence="17">The sequence shown here is derived from an EMBL/GenBank/DDBJ whole genome shotgun (WGS) entry which is preliminary data.</text>
</comment>
<evidence type="ECO:0000259" key="16">
    <source>
        <dbReference type="PROSITE" id="PS51072"/>
    </source>
</evidence>
<dbReference type="InterPro" id="IPR028565">
    <property type="entry name" value="MHD"/>
</dbReference>
<dbReference type="GO" id="GO:0030131">
    <property type="term" value="C:clathrin adaptor complex"/>
    <property type="evidence" value="ECO:0007669"/>
    <property type="project" value="UniProtKB-UniRule"/>
</dbReference>
<evidence type="ECO:0000256" key="5">
    <source>
        <dbReference type="ARBA" id="ARBA00022454"/>
    </source>
</evidence>
<evidence type="ECO:0000256" key="12">
    <source>
        <dbReference type="ARBA" id="ARBA00023906"/>
    </source>
</evidence>
<feature type="domain" description="MHD" evidence="16">
    <location>
        <begin position="252"/>
        <end position="537"/>
    </location>
</feature>
<organism evidence="17 18">
    <name type="scientific">Maudiozyma exigua</name>
    <name type="common">Yeast</name>
    <name type="synonym">Kazachstania exigua</name>
    <dbReference type="NCBI Taxonomy" id="34358"/>
    <lineage>
        <taxon>Eukaryota</taxon>
        <taxon>Fungi</taxon>
        <taxon>Dikarya</taxon>
        <taxon>Ascomycota</taxon>
        <taxon>Saccharomycotina</taxon>
        <taxon>Saccharomycetes</taxon>
        <taxon>Saccharomycetales</taxon>
        <taxon>Saccharomycetaceae</taxon>
        <taxon>Maudiozyma</taxon>
    </lineage>
</organism>
<dbReference type="GO" id="GO:0006886">
    <property type="term" value="P:intracellular protein transport"/>
    <property type="evidence" value="ECO:0007669"/>
    <property type="project" value="UniProtKB-UniRule"/>
</dbReference>
<dbReference type="Proteomes" id="UP000750334">
    <property type="component" value="Unassembled WGS sequence"/>
</dbReference>
<feature type="compositionally biased region" description="Low complexity" evidence="15">
    <location>
        <begin position="322"/>
        <end position="335"/>
    </location>
</feature>
<comment type="subcellular location">
    <subcellularLocation>
        <location evidence="3">Chromosome</location>
        <location evidence="3">Telomere</location>
    </subcellularLocation>
    <subcellularLocation>
        <location evidence="2">Cytoplasmic vesicle membrane</location>
    </subcellularLocation>
    <subcellularLocation>
        <location evidence="1">Nucleus</location>
    </subcellularLocation>
</comment>
<dbReference type="SUPFAM" id="SSF49447">
    <property type="entry name" value="Second domain of Mu2 adaptin subunit (ap50) of ap2 adaptor"/>
    <property type="match status" value="1"/>
</dbReference>
<dbReference type="PROSITE" id="PS00991">
    <property type="entry name" value="CLAT_ADAPTOR_M_2"/>
    <property type="match status" value="1"/>
</dbReference>
<dbReference type="PROSITE" id="PS00990">
    <property type="entry name" value="CLAT_ADAPTOR_M_1"/>
    <property type="match status" value="1"/>
</dbReference>
<keyword evidence="6" id="KW-0779">Telomere</keyword>
<evidence type="ECO:0000256" key="3">
    <source>
        <dbReference type="ARBA" id="ARBA00004574"/>
    </source>
</evidence>
<dbReference type="PRINTS" id="PR00314">
    <property type="entry name" value="CLATHRINADPT"/>
</dbReference>
<evidence type="ECO:0000256" key="7">
    <source>
        <dbReference type="ARBA" id="ARBA00022927"/>
    </source>
</evidence>
<dbReference type="InterPro" id="IPR001392">
    <property type="entry name" value="Clathrin_mu"/>
</dbReference>
<evidence type="ECO:0000256" key="14">
    <source>
        <dbReference type="PIRNR" id="PIRNR005992"/>
    </source>
</evidence>
<dbReference type="Gene3D" id="3.30.450.60">
    <property type="match status" value="1"/>
</dbReference>
<dbReference type="Pfam" id="PF10341">
    <property type="entry name" value="TPP1"/>
    <property type="match status" value="1"/>
</dbReference>
<dbReference type="CDD" id="cd09250">
    <property type="entry name" value="AP-1_Mu1_Cterm"/>
    <property type="match status" value="1"/>
</dbReference>
<comment type="similarity">
    <text evidence="14">Belongs to the adaptor complexes medium subunit family.</text>
</comment>
<keyword evidence="4 14" id="KW-0813">Transport</keyword>
<dbReference type="OrthoDB" id="10259133at2759"/>
<dbReference type="GO" id="GO:0030659">
    <property type="term" value="C:cytoplasmic vesicle membrane"/>
    <property type="evidence" value="ECO:0007669"/>
    <property type="project" value="UniProtKB-SubCell"/>
</dbReference>
<evidence type="ECO:0000256" key="1">
    <source>
        <dbReference type="ARBA" id="ARBA00004123"/>
    </source>
</evidence>
<dbReference type="Pfam" id="PF00928">
    <property type="entry name" value="Adap_comp_sub"/>
    <property type="match status" value="1"/>
</dbReference>
<evidence type="ECO:0000313" key="17">
    <source>
        <dbReference type="EMBL" id="KAG0671647.1"/>
    </source>
</evidence>
<evidence type="ECO:0000256" key="10">
    <source>
        <dbReference type="ARBA" id="ARBA00023329"/>
    </source>
</evidence>
<dbReference type="GO" id="GO:0007004">
    <property type="term" value="P:telomere maintenance via telomerase"/>
    <property type="evidence" value="ECO:0007669"/>
    <property type="project" value="InterPro"/>
</dbReference>
<dbReference type="InterPro" id="IPR050431">
    <property type="entry name" value="Adaptor_comp_med_subunit"/>
</dbReference>
<evidence type="ECO:0000256" key="11">
    <source>
        <dbReference type="ARBA" id="ARBA00023777"/>
    </source>
</evidence>
<dbReference type="GO" id="GO:0042162">
    <property type="term" value="F:telomeric DNA binding"/>
    <property type="evidence" value="ECO:0007669"/>
    <property type="project" value="InterPro"/>
</dbReference>
<gene>
    <name evidence="17" type="primary">APM1</name>
    <name evidence="17" type="ORF">C6P45_000138</name>
</gene>
<evidence type="ECO:0000256" key="4">
    <source>
        <dbReference type="ARBA" id="ARBA00022448"/>
    </source>
</evidence>
<dbReference type="SUPFAM" id="SSF64356">
    <property type="entry name" value="SNARE-like"/>
    <property type="match status" value="1"/>
</dbReference>
<keyword evidence="9" id="KW-0539">Nucleus</keyword>
<keyword evidence="7 14" id="KW-0653">Protein transport</keyword>
<comment type="similarity">
    <text evidence="11">Belongs to the EST3 family.</text>
</comment>
<evidence type="ECO:0000256" key="9">
    <source>
        <dbReference type="ARBA" id="ARBA00023242"/>
    </source>
</evidence>
<evidence type="ECO:0000256" key="8">
    <source>
        <dbReference type="ARBA" id="ARBA00023136"/>
    </source>
</evidence>
<dbReference type="PIRSF" id="PIRSF005992">
    <property type="entry name" value="Clathrin_mu"/>
    <property type="match status" value="1"/>
</dbReference>
<protein>
    <recommendedName>
        <fullName evidence="12">Telomere replication protein EST3</fullName>
    </recommendedName>
</protein>
<dbReference type="InterPro" id="IPR019437">
    <property type="entry name" value="TPP1/Est3"/>
</dbReference>
<dbReference type="InterPro" id="IPR018240">
    <property type="entry name" value="Clathrin_mu_CS"/>
</dbReference>
<evidence type="ECO:0000256" key="13">
    <source>
        <dbReference type="ARBA" id="ARBA00024878"/>
    </source>
</evidence>
<dbReference type="Gene3D" id="2.60.40.1170">
    <property type="entry name" value="Mu homology domain, subdomain B"/>
    <property type="match status" value="2"/>
</dbReference>
<sequence>MPPNKLESRKVITDSVYLRPWIKQMAKDCYRQNKEIARPIRNAVPKLKNVDHNNLGSNTAILRNKRHFMRITKFYKVENYVIHASIRDCKPILSRRYKDDVPLNAIDKFQKILLDTEEESSVVPPCITHNGIQYLFVQHNDIYIVALATSLATNIAEIFTFMHKMMDILSDYLKTVEEESIRDNFVIVYELLDEMMDFGIPQVTETKMLKKYITQKSFKLVRAAKKKRNAARPPSELTNSVSWRAEGIKYKKNEAFLDIIESINMLITQKGKVLRSEILGSVKVKSRLSGMPDLKLGINDRGIFTKYLDGNNIGVPMDESEISSSKGNESSITSGGSSKNKTNIELEDLKFHQCVRLSKFENEKIITFIPPDGDFELMNYRLNTMIKPLIWCDMKVKVHSKSRIEIFCNAKAQIKKKSVATNVEIIIPVPDDADSPTFRYSHGKIKYVPEQSAIVWKIHTFPGGKEYAMSAELQLPSINDGEEPKFKRPVQVKFQIPYFTTSGIQVRYLKINEPKLQYKSYPWVRYITQNGDDYTIRLS</sequence>
<dbReference type="AlphaFoldDB" id="A0A9P6WG22"/>
<comment type="function">
    <text evidence="13">Component of the telomerase complex involved in telomere replication. Stimulates RNA/DNA heteroduplex unwinding which favors the telomere replication by the telomerase.</text>
</comment>
<name>A0A9P6WG22_MAUEX</name>
<reference evidence="17 18" key="1">
    <citation type="submission" date="2020-11" db="EMBL/GenBank/DDBJ databases">
        <title>Kefir isolates.</title>
        <authorList>
            <person name="Marcisauskas S."/>
            <person name="Kim Y."/>
            <person name="Blasche S."/>
        </authorList>
    </citation>
    <scope>NUCLEOTIDE SEQUENCE [LARGE SCALE GENOMIC DNA]</scope>
    <source>
        <strain evidence="17 18">OG2</strain>
    </source>
</reference>
<evidence type="ECO:0000256" key="2">
    <source>
        <dbReference type="ARBA" id="ARBA00004156"/>
    </source>
</evidence>
<keyword evidence="18" id="KW-1185">Reference proteome</keyword>
<dbReference type="GO" id="GO:0016192">
    <property type="term" value="P:vesicle-mediated transport"/>
    <property type="evidence" value="ECO:0007669"/>
    <property type="project" value="InterPro"/>
</dbReference>
<dbReference type="InterPro" id="IPR036168">
    <property type="entry name" value="AP2_Mu_C_sf"/>
</dbReference>
<evidence type="ECO:0000313" key="18">
    <source>
        <dbReference type="Proteomes" id="UP000750334"/>
    </source>
</evidence>
<evidence type="ECO:0000256" key="6">
    <source>
        <dbReference type="ARBA" id="ARBA00022895"/>
    </source>
</evidence>
<dbReference type="PROSITE" id="PS51072">
    <property type="entry name" value="MHD"/>
    <property type="match status" value="1"/>
</dbReference>
<dbReference type="InterPro" id="IPR011012">
    <property type="entry name" value="Longin-like_dom_sf"/>
</dbReference>
<dbReference type="GO" id="GO:0005697">
    <property type="term" value="C:telomerase holoenzyme complex"/>
    <property type="evidence" value="ECO:0007669"/>
    <property type="project" value="InterPro"/>
</dbReference>
<accession>A0A9P6WG22</accession>
<dbReference type="EMBL" id="PUHR01000010">
    <property type="protein sequence ID" value="KAG0671647.1"/>
    <property type="molecule type" value="Genomic_DNA"/>
</dbReference>
<dbReference type="FunFam" id="3.30.450.60:FF:000002">
    <property type="entry name" value="AP-2 complex subunit mu, putative"/>
    <property type="match status" value="1"/>
</dbReference>
<feature type="region of interest" description="Disordered" evidence="15">
    <location>
        <begin position="318"/>
        <end position="339"/>
    </location>
</feature>
<proteinExistence type="inferred from homology"/>
<dbReference type="GO" id="GO:0000781">
    <property type="term" value="C:chromosome, telomeric region"/>
    <property type="evidence" value="ECO:0007669"/>
    <property type="project" value="UniProtKB-SubCell"/>
</dbReference>